<comment type="function">
    <text evidence="10 13">Catalyzes the hydrolysis of complex carboxylic polyesters found in the cell wall of plants. Degrades cutin, a macromolecule that forms the structure of the plant cuticle.</text>
</comment>
<evidence type="ECO:0000256" key="10">
    <source>
        <dbReference type="ARBA" id="ARBA00045196"/>
    </source>
</evidence>
<feature type="signal peptide" evidence="13">
    <location>
        <begin position="1"/>
        <end position="18"/>
    </location>
</feature>
<gene>
    <name evidence="14" type="ORF">IFM46972_02532</name>
</gene>
<dbReference type="PRINTS" id="PR00129">
    <property type="entry name" value="CUTINASE"/>
</dbReference>
<dbReference type="InterPro" id="IPR043580">
    <property type="entry name" value="CUTINASE_1"/>
</dbReference>
<evidence type="ECO:0000256" key="6">
    <source>
        <dbReference type="ARBA" id="ARBA00022729"/>
    </source>
</evidence>
<feature type="disulfide bond" evidence="12">
    <location>
        <begin position="182"/>
        <end position="189"/>
    </location>
</feature>
<dbReference type="PROSITE" id="PS00931">
    <property type="entry name" value="CUTINASE_2"/>
    <property type="match status" value="1"/>
</dbReference>
<keyword evidence="8 12" id="KW-1015">Disulfide bond</keyword>
<dbReference type="Proteomes" id="UP000465221">
    <property type="component" value="Unassembled WGS sequence"/>
</dbReference>
<accession>A0A8H3NCX8</accession>
<evidence type="ECO:0000256" key="9">
    <source>
        <dbReference type="ARBA" id="ARBA00034045"/>
    </source>
</evidence>
<evidence type="ECO:0000313" key="15">
    <source>
        <dbReference type="Proteomes" id="UP000465221"/>
    </source>
</evidence>
<dbReference type="InterPro" id="IPR000675">
    <property type="entry name" value="Cutinase/axe"/>
</dbReference>
<dbReference type="SMART" id="SM01110">
    <property type="entry name" value="Cutinase"/>
    <property type="match status" value="1"/>
</dbReference>
<dbReference type="FunFam" id="3.40.50.1820:FF:000235">
    <property type="entry name" value="Cutinase 1"/>
    <property type="match status" value="1"/>
</dbReference>
<evidence type="ECO:0000256" key="2">
    <source>
        <dbReference type="ARBA" id="ARBA00007534"/>
    </source>
</evidence>
<dbReference type="EMBL" id="BLKC01000012">
    <property type="protein sequence ID" value="GFF29088.1"/>
    <property type="molecule type" value="Genomic_DNA"/>
</dbReference>
<sequence length="217" mass="22412">MKFAPLALAAMAVASPVAIDMRQAAVAGDELRTGPCEPITFIFARGSTEPGLLILTRQKGITTGPGVCNALKLSRPGQVACQGVGPAYTADLASNFLPQGTSQTAIDEAAGLFKLAASKCPNTKIVAGGYSQGAAVMHGAIRNLPSNVQGMIKGVVLFGDTRNKQDGGRIPNFPTDRTKIYCAFGDLVCDGTLIITAAHLSYGDDVPDATAFLLSKA</sequence>
<keyword evidence="7 13" id="KW-0378">Hydrolase</keyword>
<feature type="chain" id="PRO_5034851996" description="Cutinase" evidence="13">
    <location>
        <begin position="19"/>
        <end position="217"/>
    </location>
</feature>
<dbReference type="PROSITE" id="PS00155">
    <property type="entry name" value="CUTINASE_1"/>
    <property type="match status" value="1"/>
</dbReference>
<keyword evidence="5 13" id="KW-0964">Secreted</keyword>
<dbReference type="Pfam" id="PF01083">
    <property type="entry name" value="Cutinase"/>
    <property type="match status" value="1"/>
</dbReference>
<dbReference type="GO" id="GO:0050525">
    <property type="term" value="F:cutinase activity"/>
    <property type="evidence" value="ECO:0007669"/>
    <property type="project" value="UniProtKB-UniRule"/>
</dbReference>
<comment type="caution">
    <text evidence="14">The sequence shown here is derived from an EMBL/GenBank/DDBJ whole genome shotgun (WGS) entry which is preliminary data.</text>
</comment>
<dbReference type="InterPro" id="IPR011150">
    <property type="entry name" value="Cutinase_monf"/>
</dbReference>
<evidence type="ECO:0000256" key="7">
    <source>
        <dbReference type="ARBA" id="ARBA00022801"/>
    </source>
</evidence>
<dbReference type="InterPro" id="IPR029058">
    <property type="entry name" value="AB_hydrolase_fold"/>
</dbReference>
<dbReference type="InterPro" id="IPR043579">
    <property type="entry name" value="CUTINASE_2"/>
</dbReference>
<comment type="similarity">
    <text evidence="2 13">Belongs to the cutinase family.</text>
</comment>
<dbReference type="SUPFAM" id="SSF53474">
    <property type="entry name" value="alpha/beta-Hydrolases"/>
    <property type="match status" value="1"/>
</dbReference>
<name>A0A8H3NCX8_9EURO</name>
<feature type="disulfide bond" evidence="12">
    <location>
        <begin position="36"/>
        <end position="120"/>
    </location>
</feature>
<feature type="active site" evidence="11">
    <location>
        <position position="186"/>
    </location>
</feature>
<comment type="subcellular location">
    <subcellularLocation>
        <location evidence="1 13">Secreted</location>
    </subcellularLocation>
</comment>
<dbReference type="GO" id="GO:0016052">
    <property type="term" value="P:carbohydrate catabolic process"/>
    <property type="evidence" value="ECO:0007669"/>
    <property type="project" value="TreeGrafter"/>
</dbReference>
<protein>
    <recommendedName>
        <fullName evidence="3 13">Cutinase</fullName>
        <ecNumber evidence="3 13">3.1.1.74</ecNumber>
    </recommendedName>
</protein>
<dbReference type="PANTHER" id="PTHR48250">
    <property type="entry name" value="CUTINASE 2-RELATED"/>
    <property type="match status" value="1"/>
</dbReference>
<feature type="active site" description="Proton donor/acceptor" evidence="11">
    <location>
        <position position="199"/>
    </location>
</feature>
<dbReference type="Gene3D" id="3.40.50.1820">
    <property type="entry name" value="alpha/beta hydrolase"/>
    <property type="match status" value="1"/>
</dbReference>
<evidence type="ECO:0000256" key="3">
    <source>
        <dbReference type="ARBA" id="ARBA00013095"/>
    </source>
</evidence>
<dbReference type="EC" id="3.1.1.74" evidence="3 13"/>
<evidence type="ECO:0000256" key="13">
    <source>
        <dbReference type="RuleBase" id="RU361263"/>
    </source>
</evidence>
<proteinExistence type="inferred from homology"/>
<dbReference type="PANTHER" id="PTHR48250:SF3">
    <property type="entry name" value="CUTINASE 1-RELATED"/>
    <property type="match status" value="1"/>
</dbReference>
<evidence type="ECO:0000256" key="11">
    <source>
        <dbReference type="PIRSR" id="PIRSR611150-1"/>
    </source>
</evidence>
<reference evidence="14 15" key="1">
    <citation type="submission" date="2020-01" db="EMBL/GenBank/DDBJ databases">
        <title>Draft genome sequence of Aspergillus udagawae IFM 46972.</title>
        <authorList>
            <person name="Takahashi H."/>
            <person name="Yaguchi T."/>
        </authorList>
    </citation>
    <scope>NUCLEOTIDE SEQUENCE [LARGE SCALE GENOMIC DNA]</scope>
    <source>
        <strain evidence="14 15">IFM 46972</strain>
    </source>
</reference>
<organism evidence="14 15">
    <name type="scientific">Aspergillus udagawae</name>
    <dbReference type="NCBI Taxonomy" id="91492"/>
    <lineage>
        <taxon>Eukaryota</taxon>
        <taxon>Fungi</taxon>
        <taxon>Dikarya</taxon>
        <taxon>Ascomycota</taxon>
        <taxon>Pezizomycotina</taxon>
        <taxon>Eurotiomycetes</taxon>
        <taxon>Eurotiomycetidae</taxon>
        <taxon>Eurotiales</taxon>
        <taxon>Aspergillaceae</taxon>
        <taxon>Aspergillus</taxon>
        <taxon>Aspergillus subgen. Fumigati</taxon>
    </lineage>
</organism>
<dbReference type="GO" id="GO:0005576">
    <property type="term" value="C:extracellular region"/>
    <property type="evidence" value="ECO:0007669"/>
    <property type="project" value="UniProtKB-SubCell"/>
</dbReference>
<evidence type="ECO:0000256" key="8">
    <source>
        <dbReference type="ARBA" id="ARBA00023157"/>
    </source>
</evidence>
<feature type="active site" description="Nucleophile" evidence="11">
    <location>
        <position position="131"/>
    </location>
</feature>
<keyword evidence="6 13" id="KW-0732">Signal</keyword>
<comment type="catalytic activity">
    <reaction evidence="9 13">
        <text>cutin + H2O = cutin monomers.</text>
        <dbReference type="EC" id="3.1.1.74"/>
    </reaction>
</comment>
<evidence type="ECO:0000256" key="5">
    <source>
        <dbReference type="ARBA" id="ARBA00022525"/>
    </source>
</evidence>
<evidence type="ECO:0000256" key="1">
    <source>
        <dbReference type="ARBA" id="ARBA00004613"/>
    </source>
</evidence>
<evidence type="ECO:0000256" key="12">
    <source>
        <dbReference type="PIRSR" id="PIRSR611150-2"/>
    </source>
</evidence>
<dbReference type="AlphaFoldDB" id="A0A8H3NCX8"/>
<keyword evidence="4 13" id="KW-0719">Serine esterase</keyword>
<evidence type="ECO:0000256" key="4">
    <source>
        <dbReference type="ARBA" id="ARBA00022487"/>
    </source>
</evidence>
<evidence type="ECO:0000313" key="14">
    <source>
        <dbReference type="EMBL" id="GFF29088.1"/>
    </source>
</evidence>